<dbReference type="PANTHER" id="PTHR45908:SF5">
    <property type="entry name" value="FUNGAL LIPASE-LIKE DOMAIN-CONTAINING PROTEIN"/>
    <property type="match status" value="1"/>
</dbReference>
<proteinExistence type="predicted"/>
<dbReference type="SUPFAM" id="SSF53474">
    <property type="entry name" value="alpha/beta-Hydrolases"/>
    <property type="match status" value="1"/>
</dbReference>
<dbReference type="PANTHER" id="PTHR45908">
    <property type="entry name" value="PROTEIN CBG11750-RELATED"/>
    <property type="match status" value="1"/>
</dbReference>
<dbReference type="InterPro" id="IPR029058">
    <property type="entry name" value="AB_hydrolase_fold"/>
</dbReference>
<dbReference type="Pfam" id="PF01764">
    <property type="entry name" value="Lipase_3"/>
    <property type="match status" value="1"/>
</dbReference>
<dbReference type="InterPro" id="IPR002921">
    <property type="entry name" value="Fungal_lipase-type"/>
</dbReference>
<dbReference type="Proteomes" id="UP000046392">
    <property type="component" value="Unplaced"/>
</dbReference>
<dbReference type="Gene3D" id="3.40.50.1820">
    <property type="entry name" value="alpha/beta hydrolase"/>
    <property type="match status" value="1"/>
</dbReference>
<dbReference type="CDD" id="cd00519">
    <property type="entry name" value="Lipase_3"/>
    <property type="match status" value="1"/>
</dbReference>
<accession>A0A0N5C4X8</accession>
<dbReference type="AlphaFoldDB" id="A0A0N5C4X8"/>
<protein>
    <submittedName>
        <fullName evidence="3">Lipase_3 domain-containing protein</fullName>
    </submittedName>
</protein>
<evidence type="ECO:0000313" key="3">
    <source>
        <dbReference type="WBParaSite" id="SPAL_0001300700.1"/>
    </source>
</evidence>
<feature type="domain" description="Fungal lipase-type" evidence="1">
    <location>
        <begin position="70"/>
        <end position="203"/>
    </location>
</feature>
<name>A0A0N5C4X8_STREA</name>
<reference evidence="3" key="1">
    <citation type="submission" date="2017-02" db="UniProtKB">
        <authorList>
            <consortium name="WormBaseParasite"/>
        </authorList>
    </citation>
    <scope>IDENTIFICATION</scope>
</reference>
<evidence type="ECO:0000259" key="1">
    <source>
        <dbReference type="Pfam" id="PF01764"/>
    </source>
</evidence>
<dbReference type="WBParaSite" id="SPAL_0001300700.1">
    <property type="protein sequence ID" value="SPAL_0001300700.1"/>
    <property type="gene ID" value="SPAL_0001300700"/>
</dbReference>
<sequence length="325" mass="38654">MKATFRMQEDVYRSKIILKFNKIIICFLTRNLEGFETFAFYTNKVLICDKFRNKCGFYVLVSRREKIITIAFSGSVTQTQTMLQTLSSFRKRVFYKKLGLVNQYYANSFEILWRYVRRVFYEPLYRNFKVYITGHSLGGVHASLAAINIHLSKLRKSEDIFLYTFGEPRFGSYEFAVNFDKRIPNSWRVVVGSDIVPHFPPCKKMSEKGLNFYKKLFKKKRSRPCDPHDHNGYYHHSLEIWYPMGTTKHFFKCYGFPKNEDFECSDGLVFNKRDILLNLEQHQFYFTHAVKQNIEMFLFRTNGSCIIKNTPGNRRRLLDKKLSKN</sequence>
<dbReference type="GO" id="GO:0006629">
    <property type="term" value="P:lipid metabolic process"/>
    <property type="evidence" value="ECO:0007669"/>
    <property type="project" value="InterPro"/>
</dbReference>
<keyword evidence="2" id="KW-1185">Reference proteome</keyword>
<evidence type="ECO:0000313" key="2">
    <source>
        <dbReference type="Proteomes" id="UP000046392"/>
    </source>
</evidence>
<organism evidence="2 3">
    <name type="scientific">Strongyloides papillosus</name>
    <name type="common">Intestinal threadworm</name>
    <dbReference type="NCBI Taxonomy" id="174720"/>
    <lineage>
        <taxon>Eukaryota</taxon>
        <taxon>Metazoa</taxon>
        <taxon>Ecdysozoa</taxon>
        <taxon>Nematoda</taxon>
        <taxon>Chromadorea</taxon>
        <taxon>Rhabditida</taxon>
        <taxon>Tylenchina</taxon>
        <taxon>Panagrolaimomorpha</taxon>
        <taxon>Strongyloidoidea</taxon>
        <taxon>Strongyloididae</taxon>
        <taxon>Strongyloides</taxon>
    </lineage>
</organism>